<sequence length="390" mass="43698">MAFISRSLLKRTLWAEDWTILVSLICFAVAISFVVRTYIVESLHVVVLGLAQIALILFYLRHFPQAWFRCTAFLVMGLIASSTVAMLILTLIQCRPIPYLWHKDIRSGTCLDPNTLAFAKAGLSIGLNIITITLPIPVLAGMTFVRQVKISILLMFTIGSFGCIASIFHLQSLLSVKNSNDTTWDRVPAFIWTTIELATALVCSCLPAIRQLFCQVTCKSPSRSLRVSSSLFQVPLAFRKQRTTETEKSQNLGAHRNRLRKKSLPTHQTEDARRNTALVDTSRSNNVLLIDDWYYHDDKVYAGPVNIDVTTARKGPILAKNLTRGDGRWYTASRTHKALVKDKPLPRLPSEQVSGSAGLDEFSSSLIFPRSYTLSQNHHLSPLPTQLRLT</sequence>
<protein>
    <submittedName>
        <fullName evidence="9">CFEM domain-containing protein</fullName>
    </submittedName>
</protein>
<gene>
    <name evidence="9" type="ORF">PVAG01_05818</name>
</gene>
<dbReference type="EMBL" id="JBFCZG010000005">
    <property type="protein sequence ID" value="KAL3421662.1"/>
    <property type="molecule type" value="Genomic_DNA"/>
</dbReference>
<comment type="similarity">
    <text evidence="5">Belongs to the SAT4 family.</text>
</comment>
<feature type="transmembrane region" description="Helical" evidence="7">
    <location>
        <begin position="42"/>
        <end position="60"/>
    </location>
</feature>
<keyword evidence="3 7" id="KW-1133">Transmembrane helix</keyword>
<keyword evidence="10" id="KW-1185">Reference proteome</keyword>
<comment type="subcellular location">
    <subcellularLocation>
        <location evidence="1">Membrane</location>
        <topology evidence="1">Multi-pass membrane protein</topology>
    </subcellularLocation>
</comment>
<dbReference type="InterPro" id="IPR049326">
    <property type="entry name" value="Rhodopsin_dom_fungi"/>
</dbReference>
<evidence type="ECO:0000256" key="3">
    <source>
        <dbReference type="ARBA" id="ARBA00022989"/>
    </source>
</evidence>
<feature type="domain" description="Rhodopsin" evidence="8">
    <location>
        <begin position="36"/>
        <end position="213"/>
    </location>
</feature>
<keyword evidence="2 7" id="KW-0812">Transmembrane</keyword>
<feature type="transmembrane region" description="Helical" evidence="7">
    <location>
        <begin position="152"/>
        <end position="170"/>
    </location>
</feature>
<dbReference type="PANTHER" id="PTHR33048:SF55">
    <property type="entry name" value="INTEGRAL MEMBRANE PROTEIN"/>
    <property type="match status" value="1"/>
</dbReference>
<reference evidence="9 10" key="1">
    <citation type="submission" date="2024-06" db="EMBL/GenBank/DDBJ databases">
        <title>Complete genome of Phlyctema vagabunda strain 19-DSS-EL-015.</title>
        <authorList>
            <person name="Fiorenzani C."/>
        </authorList>
    </citation>
    <scope>NUCLEOTIDE SEQUENCE [LARGE SCALE GENOMIC DNA]</scope>
    <source>
        <strain evidence="9 10">19-DSS-EL-015</strain>
    </source>
</reference>
<evidence type="ECO:0000256" key="5">
    <source>
        <dbReference type="ARBA" id="ARBA00038359"/>
    </source>
</evidence>
<dbReference type="PANTHER" id="PTHR33048">
    <property type="entry name" value="PTH11-LIKE INTEGRAL MEMBRANE PROTEIN (AFU_ORTHOLOGUE AFUA_5G11245)"/>
    <property type="match status" value="1"/>
</dbReference>
<dbReference type="Pfam" id="PF20684">
    <property type="entry name" value="Fung_rhodopsin"/>
    <property type="match status" value="1"/>
</dbReference>
<feature type="region of interest" description="Disordered" evidence="6">
    <location>
        <begin position="242"/>
        <end position="276"/>
    </location>
</feature>
<organism evidence="9 10">
    <name type="scientific">Phlyctema vagabunda</name>
    <dbReference type="NCBI Taxonomy" id="108571"/>
    <lineage>
        <taxon>Eukaryota</taxon>
        <taxon>Fungi</taxon>
        <taxon>Dikarya</taxon>
        <taxon>Ascomycota</taxon>
        <taxon>Pezizomycotina</taxon>
        <taxon>Leotiomycetes</taxon>
        <taxon>Helotiales</taxon>
        <taxon>Dermateaceae</taxon>
        <taxon>Phlyctema</taxon>
    </lineage>
</organism>
<evidence type="ECO:0000259" key="8">
    <source>
        <dbReference type="Pfam" id="PF20684"/>
    </source>
</evidence>
<evidence type="ECO:0000256" key="2">
    <source>
        <dbReference type="ARBA" id="ARBA00022692"/>
    </source>
</evidence>
<feature type="compositionally biased region" description="Basic residues" evidence="6">
    <location>
        <begin position="255"/>
        <end position="264"/>
    </location>
</feature>
<proteinExistence type="inferred from homology"/>
<feature type="transmembrane region" description="Helical" evidence="7">
    <location>
        <begin position="121"/>
        <end position="145"/>
    </location>
</feature>
<feature type="transmembrane region" description="Helical" evidence="7">
    <location>
        <begin position="72"/>
        <end position="92"/>
    </location>
</feature>
<feature type="transmembrane region" description="Helical" evidence="7">
    <location>
        <begin position="12"/>
        <end position="36"/>
    </location>
</feature>
<evidence type="ECO:0000256" key="1">
    <source>
        <dbReference type="ARBA" id="ARBA00004141"/>
    </source>
</evidence>
<evidence type="ECO:0000313" key="9">
    <source>
        <dbReference type="EMBL" id="KAL3421662.1"/>
    </source>
</evidence>
<dbReference type="InterPro" id="IPR052337">
    <property type="entry name" value="SAT4-like"/>
</dbReference>
<name>A0ABR4PE97_9HELO</name>
<dbReference type="Proteomes" id="UP001629113">
    <property type="component" value="Unassembled WGS sequence"/>
</dbReference>
<evidence type="ECO:0000256" key="7">
    <source>
        <dbReference type="SAM" id="Phobius"/>
    </source>
</evidence>
<evidence type="ECO:0000256" key="6">
    <source>
        <dbReference type="SAM" id="MobiDB-lite"/>
    </source>
</evidence>
<feature type="transmembrane region" description="Helical" evidence="7">
    <location>
        <begin position="190"/>
        <end position="209"/>
    </location>
</feature>
<keyword evidence="4 7" id="KW-0472">Membrane</keyword>
<accession>A0ABR4PE97</accession>
<evidence type="ECO:0000256" key="4">
    <source>
        <dbReference type="ARBA" id="ARBA00023136"/>
    </source>
</evidence>
<comment type="caution">
    <text evidence="9">The sequence shown here is derived from an EMBL/GenBank/DDBJ whole genome shotgun (WGS) entry which is preliminary data.</text>
</comment>
<evidence type="ECO:0000313" key="10">
    <source>
        <dbReference type="Proteomes" id="UP001629113"/>
    </source>
</evidence>